<proteinExistence type="predicted"/>
<evidence type="ECO:0000259" key="3">
    <source>
        <dbReference type="Pfam" id="PF05368"/>
    </source>
</evidence>
<keyword evidence="5" id="KW-1185">Reference proteome</keyword>
<dbReference type="Gene3D" id="3.90.25.10">
    <property type="entry name" value="UDP-galactose 4-epimerase, domain 1"/>
    <property type="match status" value="1"/>
</dbReference>
<evidence type="ECO:0000256" key="2">
    <source>
        <dbReference type="ARBA" id="ARBA00023002"/>
    </source>
</evidence>
<gene>
    <name evidence="4" type="ORF">BJX63DRAFT_57336</name>
</gene>
<dbReference type="CDD" id="cd05259">
    <property type="entry name" value="PCBER_SDR_a"/>
    <property type="match status" value="1"/>
</dbReference>
<name>A0ABR4GXD3_9EURO</name>
<dbReference type="Pfam" id="PF05368">
    <property type="entry name" value="NmrA"/>
    <property type="match status" value="1"/>
</dbReference>
<dbReference type="PANTHER" id="PTHR47706:SF2">
    <property type="entry name" value="ISOFLAVONE REDUCTASE FAMILY PROTEIN (AFU_ORTHOLOGUE AFUA_2G05290)"/>
    <property type="match status" value="1"/>
</dbReference>
<keyword evidence="1" id="KW-0521">NADP</keyword>
<feature type="domain" description="NmrA-like" evidence="3">
    <location>
        <begin position="3"/>
        <end position="279"/>
    </location>
</feature>
<dbReference type="Proteomes" id="UP001610334">
    <property type="component" value="Unassembled WGS sequence"/>
</dbReference>
<accession>A0ABR4GXD3</accession>
<dbReference type="InterPro" id="IPR036291">
    <property type="entry name" value="NAD(P)-bd_dom_sf"/>
</dbReference>
<protein>
    <recommendedName>
        <fullName evidence="3">NmrA-like domain-containing protein</fullName>
    </recommendedName>
</protein>
<dbReference type="SUPFAM" id="SSF51735">
    <property type="entry name" value="NAD(P)-binding Rossmann-fold domains"/>
    <property type="match status" value="1"/>
</dbReference>
<evidence type="ECO:0000313" key="4">
    <source>
        <dbReference type="EMBL" id="KAL2807827.1"/>
    </source>
</evidence>
<dbReference type="InterPro" id="IPR045312">
    <property type="entry name" value="PCBER-like"/>
</dbReference>
<organism evidence="4 5">
    <name type="scientific">Aspergillus granulosus</name>
    <dbReference type="NCBI Taxonomy" id="176169"/>
    <lineage>
        <taxon>Eukaryota</taxon>
        <taxon>Fungi</taxon>
        <taxon>Dikarya</taxon>
        <taxon>Ascomycota</taxon>
        <taxon>Pezizomycotina</taxon>
        <taxon>Eurotiomycetes</taxon>
        <taxon>Eurotiomycetidae</taxon>
        <taxon>Eurotiales</taxon>
        <taxon>Aspergillaceae</taxon>
        <taxon>Aspergillus</taxon>
        <taxon>Aspergillus subgen. Nidulantes</taxon>
    </lineage>
</organism>
<dbReference type="PANTHER" id="PTHR47706">
    <property type="entry name" value="NMRA-LIKE FAMILY PROTEIN"/>
    <property type="match status" value="1"/>
</dbReference>
<sequence>MSQKLIAISGGTGTIGSSIVRALLGHPRYIPIVLSRGRAGNPPNTSSFVEGVTLSESSRPYHLETRYVDYSSIDSLTAELTGVHTVISALLIPGPEIVDYQLNLLNASIAAGVSRFAPSEFALCQEAHAEVDIDRAKIVVWNAVCAAVQRGDIDAAAFPCGMFMNYLAVGSIHSADDLPFYKRENPLAGFREGPLMFHLAGPEPWVEVPLTQTGEFPELSMTDIRDVGKFVVAALGIEVPWGGRELGMVGETANMSDIVGIIEGVLGKKVEVRGVTRAELQTRLERIDQGDFLGRIDLEYTMVCGTGGSVVRGNLNYLCPQVQPVTIRQFMEEAWGKRL</sequence>
<comment type="caution">
    <text evidence="4">The sequence shown here is derived from an EMBL/GenBank/DDBJ whole genome shotgun (WGS) entry which is preliminary data.</text>
</comment>
<evidence type="ECO:0000313" key="5">
    <source>
        <dbReference type="Proteomes" id="UP001610334"/>
    </source>
</evidence>
<keyword evidence="2" id="KW-0560">Oxidoreductase</keyword>
<reference evidence="4 5" key="1">
    <citation type="submission" date="2024-07" db="EMBL/GenBank/DDBJ databases">
        <title>Section-level genome sequencing and comparative genomics of Aspergillus sections Usti and Cavernicolus.</title>
        <authorList>
            <consortium name="Lawrence Berkeley National Laboratory"/>
            <person name="Nybo J.L."/>
            <person name="Vesth T.C."/>
            <person name="Theobald S."/>
            <person name="Frisvad J.C."/>
            <person name="Larsen T.O."/>
            <person name="Kjaerboelling I."/>
            <person name="Rothschild-Mancinelli K."/>
            <person name="Lyhne E.K."/>
            <person name="Kogle M.E."/>
            <person name="Barry K."/>
            <person name="Clum A."/>
            <person name="Na H."/>
            <person name="Ledsgaard L."/>
            <person name="Lin J."/>
            <person name="Lipzen A."/>
            <person name="Kuo A."/>
            <person name="Riley R."/>
            <person name="Mondo S."/>
            <person name="Labutti K."/>
            <person name="Haridas S."/>
            <person name="Pangalinan J."/>
            <person name="Salamov A.A."/>
            <person name="Simmons B.A."/>
            <person name="Magnuson J.K."/>
            <person name="Chen J."/>
            <person name="Drula E."/>
            <person name="Henrissat B."/>
            <person name="Wiebenga A."/>
            <person name="Lubbers R.J."/>
            <person name="Gomes A.C."/>
            <person name="Makela M.R."/>
            <person name="Stajich J."/>
            <person name="Grigoriev I.V."/>
            <person name="Mortensen U.H."/>
            <person name="De Vries R.P."/>
            <person name="Baker S.E."/>
            <person name="Andersen M.R."/>
        </authorList>
    </citation>
    <scope>NUCLEOTIDE SEQUENCE [LARGE SCALE GENOMIC DNA]</scope>
    <source>
        <strain evidence="4 5">CBS 588.65</strain>
    </source>
</reference>
<dbReference type="Gene3D" id="3.40.50.720">
    <property type="entry name" value="NAD(P)-binding Rossmann-like Domain"/>
    <property type="match status" value="1"/>
</dbReference>
<dbReference type="InterPro" id="IPR051609">
    <property type="entry name" value="NmrA/Isoflavone_reductase-like"/>
</dbReference>
<dbReference type="InterPro" id="IPR008030">
    <property type="entry name" value="NmrA-like"/>
</dbReference>
<dbReference type="EMBL" id="JBFXLT010000129">
    <property type="protein sequence ID" value="KAL2807827.1"/>
    <property type="molecule type" value="Genomic_DNA"/>
</dbReference>
<evidence type="ECO:0000256" key="1">
    <source>
        <dbReference type="ARBA" id="ARBA00022857"/>
    </source>
</evidence>